<keyword evidence="2 3" id="KW-0040">ANK repeat</keyword>
<keyword evidence="5" id="KW-1185">Reference proteome</keyword>
<protein>
    <submittedName>
        <fullName evidence="4">Uncharacterized protein</fullName>
    </submittedName>
</protein>
<dbReference type="SUPFAM" id="SSF48403">
    <property type="entry name" value="Ankyrin repeat"/>
    <property type="match status" value="1"/>
</dbReference>
<dbReference type="SMART" id="SM00248">
    <property type="entry name" value="ANK"/>
    <property type="match status" value="9"/>
</dbReference>
<dbReference type="PROSITE" id="PS50088">
    <property type="entry name" value="ANK_REPEAT"/>
    <property type="match status" value="5"/>
</dbReference>
<dbReference type="Gene3D" id="1.25.40.20">
    <property type="entry name" value="Ankyrin repeat-containing domain"/>
    <property type="match status" value="2"/>
</dbReference>
<feature type="repeat" description="ANK" evidence="3">
    <location>
        <begin position="42"/>
        <end position="74"/>
    </location>
</feature>
<dbReference type="GO" id="GO:0004842">
    <property type="term" value="F:ubiquitin-protein transferase activity"/>
    <property type="evidence" value="ECO:0007669"/>
    <property type="project" value="TreeGrafter"/>
</dbReference>
<dbReference type="EMBL" id="MORL01000001">
    <property type="protein sequence ID" value="OIN60658.1"/>
    <property type="molecule type" value="Genomic_DNA"/>
</dbReference>
<dbReference type="PROSITE" id="PS50297">
    <property type="entry name" value="ANK_REP_REGION"/>
    <property type="match status" value="3"/>
</dbReference>
<dbReference type="AlphaFoldDB" id="A0A1S2VRZ5"/>
<name>A0A1S2VRZ5_9BACT</name>
<feature type="repeat" description="ANK" evidence="3">
    <location>
        <begin position="76"/>
        <end position="108"/>
    </location>
</feature>
<dbReference type="InterPro" id="IPR036770">
    <property type="entry name" value="Ankyrin_rpt-contain_sf"/>
</dbReference>
<sequence>MKTIDKTGSLELALLAAVEANDLTAATELIKAGADVNRRGPTPYTVLMVAAGLGYVQMTDKLLAAGADVHAVDSSLGASPLHKAAQSGVVDIAQLLLNAGAFINLQSATVGHTPLIDAVWSKKPAMVKFLLDQGASITIRGHHGASVFDFIGKEPRWTAGGTTPEEESWGKTIRELLEAKQAADEANQQQPLMQAVLRNDIDAVRKLIAEGVDVNEKSPVIGSGNDGQTPLLVACFSGLTDIAAELINAGANPKIVDYLLKATPLHKAAFSGHPGPLKLLLEQGLVEVNAQGPYNGYTALHDSIWHGHTEAFEVLMNADPGANVRLDLKGQDGRTPLDLAVAFGYHHMADKLRERLRESA</sequence>
<evidence type="ECO:0000256" key="2">
    <source>
        <dbReference type="ARBA" id="ARBA00023043"/>
    </source>
</evidence>
<accession>A0A1S2VRZ5</accession>
<dbReference type="Pfam" id="PF12796">
    <property type="entry name" value="Ank_2"/>
    <property type="match status" value="3"/>
</dbReference>
<reference evidence="4 5" key="1">
    <citation type="submission" date="2016-10" db="EMBL/GenBank/DDBJ databases">
        <title>Arsenicibacter rosenii gen. nov., sp. nov., an efficient arsenic-methylating bacterium isolated from an arsenic-contaminated paddy soil.</title>
        <authorList>
            <person name="Huang K."/>
        </authorList>
    </citation>
    <scope>NUCLEOTIDE SEQUENCE [LARGE SCALE GENOMIC DNA]</scope>
    <source>
        <strain evidence="4 5">SM-1</strain>
    </source>
</reference>
<dbReference type="PRINTS" id="PR01415">
    <property type="entry name" value="ANKYRIN"/>
</dbReference>
<evidence type="ECO:0000256" key="3">
    <source>
        <dbReference type="PROSITE-ProRule" id="PRU00023"/>
    </source>
</evidence>
<dbReference type="PANTHER" id="PTHR24171:SF8">
    <property type="entry name" value="BRCA1-ASSOCIATED RING DOMAIN PROTEIN 1"/>
    <property type="match status" value="1"/>
</dbReference>
<dbReference type="GO" id="GO:0085020">
    <property type="term" value="P:protein K6-linked ubiquitination"/>
    <property type="evidence" value="ECO:0007669"/>
    <property type="project" value="TreeGrafter"/>
</dbReference>
<organism evidence="4 5">
    <name type="scientific">Arsenicibacter rosenii</name>
    <dbReference type="NCBI Taxonomy" id="1750698"/>
    <lineage>
        <taxon>Bacteria</taxon>
        <taxon>Pseudomonadati</taxon>
        <taxon>Bacteroidota</taxon>
        <taxon>Cytophagia</taxon>
        <taxon>Cytophagales</taxon>
        <taxon>Spirosomataceae</taxon>
        <taxon>Arsenicibacter</taxon>
    </lineage>
</organism>
<evidence type="ECO:0000256" key="1">
    <source>
        <dbReference type="ARBA" id="ARBA00022737"/>
    </source>
</evidence>
<dbReference type="Proteomes" id="UP000181790">
    <property type="component" value="Unassembled WGS sequence"/>
</dbReference>
<feature type="repeat" description="ANK" evidence="3">
    <location>
        <begin position="187"/>
        <end position="219"/>
    </location>
</feature>
<proteinExistence type="predicted"/>
<dbReference type="RefSeq" id="WP_071501159.1">
    <property type="nucleotide sequence ID" value="NZ_MORL01000001.1"/>
</dbReference>
<keyword evidence="1" id="KW-0677">Repeat</keyword>
<dbReference type="InterPro" id="IPR002110">
    <property type="entry name" value="Ankyrin_rpt"/>
</dbReference>
<feature type="repeat" description="ANK" evidence="3">
    <location>
        <begin position="110"/>
        <end position="142"/>
    </location>
</feature>
<feature type="repeat" description="ANK" evidence="3">
    <location>
        <begin position="226"/>
        <end position="258"/>
    </location>
</feature>
<gene>
    <name evidence="4" type="ORF">BLX24_00645</name>
</gene>
<evidence type="ECO:0000313" key="4">
    <source>
        <dbReference type="EMBL" id="OIN60658.1"/>
    </source>
</evidence>
<comment type="caution">
    <text evidence="4">The sequence shown here is derived from an EMBL/GenBank/DDBJ whole genome shotgun (WGS) entry which is preliminary data.</text>
</comment>
<dbReference type="PANTHER" id="PTHR24171">
    <property type="entry name" value="ANKYRIN REPEAT DOMAIN-CONTAINING PROTEIN 39-RELATED"/>
    <property type="match status" value="1"/>
</dbReference>
<evidence type="ECO:0000313" key="5">
    <source>
        <dbReference type="Proteomes" id="UP000181790"/>
    </source>
</evidence>
<dbReference type="OrthoDB" id="671583at2"/>